<evidence type="ECO:0000313" key="4">
    <source>
        <dbReference type="Proteomes" id="UP000663929"/>
    </source>
</evidence>
<proteinExistence type="predicted"/>
<keyword evidence="1" id="KW-0732">Signal</keyword>
<dbReference type="SUPFAM" id="SSF48695">
    <property type="entry name" value="Multiheme cytochromes"/>
    <property type="match status" value="1"/>
</dbReference>
<evidence type="ECO:0000313" key="3">
    <source>
        <dbReference type="EMBL" id="QTD51417.1"/>
    </source>
</evidence>
<gene>
    <name evidence="3" type="ORF">J3U87_03015</name>
</gene>
<evidence type="ECO:0008006" key="5">
    <source>
        <dbReference type="Google" id="ProtNLM"/>
    </source>
</evidence>
<dbReference type="RefSeq" id="WP_237381544.1">
    <property type="nucleotide sequence ID" value="NZ_CP071793.1"/>
</dbReference>
<dbReference type="InterPro" id="IPR051829">
    <property type="entry name" value="Multiheme_Cytochr_ET"/>
</dbReference>
<reference evidence="3" key="1">
    <citation type="submission" date="2021-03" db="EMBL/GenBank/DDBJ databases">
        <title>Acanthopleuribacteraceae sp. M133.</title>
        <authorList>
            <person name="Wang G."/>
        </authorList>
    </citation>
    <scope>NUCLEOTIDE SEQUENCE</scope>
    <source>
        <strain evidence="3">M133</strain>
    </source>
</reference>
<dbReference type="CDD" id="cd08168">
    <property type="entry name" value="Cytochrom_C3"/>
    <property type="match status" value="1"/>
</dbReference>
<dbReference type="EMBL" id="CP071793">
    <property type="protein sequence ID" value="QTD51417.1"/>
    <property type="molecule type" value="Genomic_DNA"/>
</dbReference>
<feature type="transmembrane region" description="Helical" evidence="2">
    <location>
        <begin position="31"/>
        <end position="54"/>
    </location>
</feature>
<dbReference type="PANTHER" id="PTHR35038">
    <property type="entry name" value="DISSIMILATORY SULFITE REDUCTASE SIRA"/>
    <property type="match status" value="1"/>
</dbReference>
<accession>A0A8A4TPQ5</accession>
<organism evidence="3 4">
    <name type="scientific">Sulfidibacter corallicola</name>
    <dbReference type="NCBI Taxonomy" id="2818388"/>
    <lineage>
        <taxon>Bacteria</taxon>
        <taxon>Pseudomonadati</taxon>
        <taxon>Acidobacteriota</taxon>
        <taxon>Holophagae</taxon>
        <taxon>Acanthopleuribacterales</taxon>
        <taxon>Acanthopleuribacteraceae</taxon>
        <taxon>Sulfidibacter</taxon>
    </lineage>
</organism>
<dbReference type="Gene3D" id="3.90.10.10">
    <property type="entry name" value="Cytochrome C3"/>
    <property type="match status" value="2"/>
</dbReference>
<protein>
    <recommendedName>
        <fullName evidence="5">Cytochrome c7-like domain-containing protein</fullName>
    </recommendedName>
</protein>
<evidence type="ECO:0000256" key="2">
    <source>
        <dbReference type="SAM" id="Phobius"/>
    </source>
</evidence>
<evidence type="ECO:0000256" key="1">
    <source>
        <dbReference type="ARBA" id="ARBA00022729"/>
    </source>
</evidence>
<dbReference type="KEGG" id="scor:J3U87_03015"/>
<name>A0A8A4TPQ5_SULCO</name>
<sequence>MPAKRKRHKGFFGTVALPVSRNYLNPRSHRFLFGMGMLGGLLLLAYAAADFFYFQTGHFLSNGPLSSAHAVHERQCDSCHTEWNSVPSDNCASCHEDVSDELGLYSFDNHYLYRSGDFNRVVPSENEMPCATCHPEHQGRDAALVDVPDQRCTSCHPYESFSSGHPAFEAVGKPDDTSLTFAHVSHVTEMMAERDLQHLEQACIQCHQLDDDGRYFKPLNFEEHCDSCHLTTSVATPRLPIASADRLGVLTLADIQAGNVPGSLWSYYTNPNEFRQVGNRFVSKSPLHHRDPWILANLRRLRKQVYPEGGLADLLTTGVEVPPHEQEALYREAIQTLEGYAEELRSRPEQEIQDDLDEIHMLLNWIRHDLDDPFVPLDETSFLLALDRPTDALDSQTIEEIHEIANDLAEPCLGCHQMKKLTIQRVQKDQRTMRRAEFNHRSHIIQRGCLDCHDKFGPDAFAHIKEMREPLEDQVFHDGAEIQNLPDIESCRDCHSPKAASNTCITCHQFHPSPSGRTHLVGKPKRGFHER</sequence>
<keyword evidence="4" id="KW-1185">Reference proteome</keyword>
<dbReference type="InterPro" id="IPR036280">
    <property type="entry name" value="Multihaem_cyt_sf"/>
</dbReference>
<keyword evidence="2" id="KW-0472">Membrane</keyword>
<dbReference type="Proteomes" id="UP000663929">
    <property type="component" value="Chromosome"/>
</dbReference>
<dbReference type="AlphaFoldDB" id="A0A8A4TPQ5"/>
<keyword evidence="2" id="KW-0812">Transmembrane</keyword>
<keyword evidence="2" id="KW-1133">Transmembrane helix</keyword>